<gene>
    <name evidence="3" type="ORF">KSF_044020</name>
</gene>
<dbReference type="Pfam" id="PF12770">
    <property type="entry name" value="CHAT"/>
    <property type="match status" value="1"/>
</dbReference>
<dbReference type="AlphaFoldDB" id="A0A8J3IMK1"/>
<dbReference type="InterPro" id="IPR024983">
    <property type="entry name" value="CHAT_dom"/>
</dbReference>
<dbReference type="RefSeq" id="WP_220205097.1">
    <property type="nucleotide sequence ID" value="NZ_BNJK01000001.1"/>
</dbReference>
<dbReference type="PANTHER" id="PTHR10098">
    <property type="entry name" value="RAPSYN-RELATED"/>
    <property type="match status" value="1"/>
</dbReference>
<evidence type="ECO:0000313" key="3">
    <source>
        <dbReference type="EMBL" id="GHO94354.1"/>
    </source>
</evidence>
<proteinExistence type="predicted"/>
<dbReference type="Proteomes" id="UP000597444">
    <property type="component" value="Unassembled WGS sequence"/>
</dbReference>
<reference evidence="3" key="1">
    <citation type="submission" date="2020-10" db="EMBL/GenBank/DDBJ databases">
        <title>Taxonomic study of unclassified bacteria belonging to the class Ktedonobacteria.</title>
        <authorList>
            <person name="Yabe S."/>
            <person name="Wang C.M."/>
            <person name="Zheng Y."/>
            <person name="Sakai Y."/>
            <person name="Cavaletti L."/>
            <person name="Monciardini P."/>
            <person name="Donadio S."/>
        </authorList>
    </citation>
    <scope>NUCLEOTIDE SEQUENCE</scope>
    <source>
        <strain evidence="3">ID150040</strain>
    </source>
</reference>
<dbReference type="InterPro" id="IPR011990">
    <property type="entry name" value="TPR-like_helical_dom_sf"/>
</dbReference>
<accession>A0A8J3IMK1</accession>
<evidence type="ECO:0000313" key="4">
    <source>
        <dbReference type="Proteomes" id="UP000597444"/>
    </source>
</evidence>
<feature type="domain" description="CHAT" evidence="2">
    <location>
        <begin position="723"/>
        <end position="995"/>
    </location>
</feature>
<name>A0A8J3IMK1_9CHLR</name>
<dbReference type="PANTHER" id="PTHR10098:SF108">
    <property type="entry name" value="TETRATRICOPEPTIDE REPEAT PROTEIN 28"/>
    <property type="match status" value="1"/>
</dbReference>
<dbReference type="InterPro" id="IPR019734">
    <property type="entry name" value="TPR_rpt"/>
</dbReference>
<feature type="coiled-coil region" evidence="1">
    <location>
        <begin position="568"/>
        <end position="629"/>
    </location>
</feature>
<dbReference type="SUPFAM" id="SSF48452">
    <property type="entry name" value="TPR-like"/>
    <property type="match status" value="2"/>
</dbReference>
<keyword evidence="4" id="KW-1185">Reference proteome</keyword>
<organism evidence="3 4">
    <name type="scientific">Reticulibacter mediterranei</name>
    <dbReference type="NCBI Taxonomy" id="2778369"/>
    <lineage>
        <taxon>Bacteria</taxon>
        <taxon>Bacillati</taxon>
        <taxon>Chloroflexota</taxon>
        <taxon>Ktedonobacteria</taxon>
        <taxon>Ktedonobacterales</taxon>
        <taxon>Reticulibacteraceae</taxon>
        <taxon>Reticulibacter</taxon>
    </lineage>
</organism>
<sequence length="1020" mass="114360">MSIDQQLFLQQLRALNLEDGKAYIQRCWEEVGDWQQVGEAIRDEARRQENSSALVSLKLGELLIFFGEHVQQKLLQARGLIAKGDALKLIGQHQAALECLDRAGEELLHLGEDLDWARSRMSWMISATWLGRADEALNEAQQAREVFLLHNDYYWACAVDHNMAAIYKQLGKYQEASAIYERLLVTLPAISNGNEELIQRAIAMANANLALVRLLQGRFEQARALLREARQGFAALDNISAIVKIEVHQAEVDYVEGYYGSALRQYYQARDHMIEHKIVKGPMSLAELHLRIADCLVKLNRSQEAAELARDAVEGYRQVRVPLDIGEALREYAKTLVALGQPGEALAALDEAQQLFEQGSLEHYAMATRLQRAELLLTSGEYEEAYNQAYRVKGFFEARGLLVSTIQAGLVIAEALIARAVADTPERKQSLLEEAKQLCQQVTMQARRHHVQQQVYRGHHLLGNLALLQGSRKQASRHYRVAIGQIERILDDLMHDLSPAFLRTAWAVYEDMIALHLEEDEAEVAFSYLERARSVVLRRYLNRSKEMVHRQDGEQTATGQRPVSNMAVLQVQRELEEWQQSYRKYSVQLANYDMFASSDIDLAVIQDELKRCEGRLSELFERLQLCELEGRSSVQTQREQRQMVQPVDIARLRQHLAPQQVLLAYFLFQGRLVIFAATRDGLVTRTQTDATSQLERLLPLLHAHLQPAGWPDQLHPPQQVIRRLLNKLYDLLIAPVADLLPPAGGHLTIVPYGPLHTLPFHALCNNNSNGSHFLVEDFLISYLPASSVLMPLGEVQATGREAKLPPLIFGYSGNGQLQRAVEEAKILEQLLGGRCYLEEEATITRLLQEAQGSSLIHLATHGHSRLDAPNFSSILLNDGQLNALDAFSLDLQDCELVTLSGCETGLSLSGGGDEQLGLGRAFLAAGAASLVMSLWPVEDTATSILMQHFYQCLLEGTSRVEALSAAQRHLLTQGSDTQPAHTHPYFWAAFRLVGNASPLLHLQSELHIDVAQAVSQKIDV</sequence>
<evidence type="ECO:0000259" key="2">
    <source>
        <dbReference type="Pfam" id="PF12770"/>
    </source>
</evidence>
<keyword evidence="1" id="KW-0175">Coiled coil</keyword>
<dbReference type="SMART" id="SM00028">
    <property type="entry name" value="TPR"/>
    <property type="match status" value="6"/>
</dbReference>
<protein>
    <submittedName>
        <fullName evidence="3">CHAT domain-containing protein</fullName>
    </submittedName>
</protein>
<comment type="caution">
    <text evidence="3">The sequence shown here is derived from an EMBL/GenBank/DDBJ whole genome shotgun (WGS) entry which is preliminary data.</text>
</comment>
<dbReference type="EMBL" id="BNJK01000001">
    <property type="protein sequence ID" value="GHO94354.1"/>
    <property type="molecule type" value="Genomic_DNA"/>
</dbReference>
<evidence type="ECO:0000256" key="1">
    <source>
        <dbReference type="SAM" id="Coils"/>
    </source>
</evidence>
<dbReference type="Gene3D" id="1.25.40.10">
    <property type="entry name" value="Tetratricopeptide repeat domain"/>
    <property type="match status" value="2"/>
</dbReference>